<evidence type="ECO:0000256" key="11">
    <source>
        <dbReference type="ARBA" id="ARBA00022840"/>
    </source>
</evidence>
<comment type="caution">
    <text evidence="19">The sequence shown here is derived from an EMBL/GenBank/DDBJ whole genome shotgun (WGS) entry which is preliminary data.</text>
</comment>
<dbReference type="Proteomes" id="UP000481327">
    <property type="component" value="Unassembled WGS sequence"/>
</dbReference>
<dbReference type="PANTHER" id="PTHR44936:SF5">
    <property type="entry name" value="SENSOR HISTIDINE KINASE ENVZ"/>
    <property type="match status" value="1"/>
</dbReference>
<keyword evidence="6" id="KW-0597">Phosphoprotein</keyword>
<feature type="region of interest" description="Disordered" evidence="15">
    <location>
        <begin position="64"/>
        <end position="87"/>
    </location>
</feature>
<keyword evidence="10" id="KW-0418">Kinase</keyword>
<evidence type="ECO:0000256" key="5">
    <source>
        <dbReference type="ARBA" id="ARBA00022519"/>
    </source>
</evidence>
<dbReference type="SMART" id="SM00388">
    <property type="entry name" value="HisKA"/>
    <property type="match status" value="1"/>
</dbReference>
<keyword evidence="12 16" id="KW-1133">Transmembrane helix</keyword>
<dbReference type="PROSITE" id="PS50109">
    <property type="entry name" value="HIS_KIN"/>
    <property type="match status" value="1"/>
</dbReference>
<evidence type="ECO:0000256" key="9">
    <source>
        <dbReference type="ARBA" id="ARBA00022741"/>
    </source>
</evidence>
<dbReference type="PRINTS" id="PR00344">
    <property type="entry name" value="BCTRLSENSOR"/>
</dbReference>
<dbReference type="SUPFAM" id="SSF55874">
    <property type="entry name" value="ATPase domain of HSP90 chaperone/DNA topoisomerase II/histidine kinase"/>
    <property type="match status" value="1"/>
</dbReference>
<evidence type="ECO:0000256" key="13">
    <source>
        <dbReference type="ARBA" id="ARBA00023012"/>
    </source>
</evidence>
<proteinExistence type="predicted"/>
<dbReference type="PROSITE" id="PS50885">
    <property type="entry name" value="HAMP"/>
    <property type="match status" value="1"/>
</dbReference>
<dbReference type="GO" id="GO:0005886">
    <property type="term" value="C:plasma membrane"/>
    <property type="evidence" value="ECO:0007669"/>
    <property type="project" value="UniProtKB-SubCell"/>
</dbReference>
<evidence type="ECO:0000256" key="10">
    <source>
        <dbReference type="ARBA" id="ARBA00022777"/>
    </source>
</evidence>
<evidence type="ECO:0000256" key="14">
    <source>
        <dbReference type="ARBA" id="ARBA00023136"/>
    </source>
</evidence>
<dbReference type="InterPro" id="IPR050980">
    <property type="entry name" value="2C_sensor_his_kinase"/>
</dbReference>
<keyword evidence="20" id="KW-1185">Reference proteome</keyword>
<dbReference type="EMBL" id="WIOL01000003">
    <property type="protein sequence ID" value="MQT17366.1"/>
    <property type="molecule type" value="Genomic_DNA"/>
</dbReference>
<feature type="domain" description="Histidine kinase" evidence="17">
    <location>
        <begin position="248"/>
        <end position="447"/>
    </location>
</feature>
<gene>
    <name evidence="19" type="ORF">F3168_08830</name>
</gene>
<feature type="domain" description="HAMP" evidence="18">
    <location>
        <begin position="188"/>
        <end position="240"/>
    </location>
</feature>
<keyword evidence="8 16" id="KW-0812">Transmembrane</keyword>
<dbReference type="GO" id="GO:0000155">
    <property type="term" value="F:phosphorelay sensor kinase activity"/>
    <property type="evidence" value="ECO:0007669"/>
    <property type="project" value="InterPro"/>
</dbReference>
<accession>A0A7C9KXR8</accession>
<comment type="catalytic activity">
    <reaction evidence="1">
        <text>ATP + protein L-histidine = ADP + protein N-phospho-L-histidine.</text>
        <dbReference type="EC" id="2.7.13.3"/>
    </reaction>
</comment>
<dbReference type="Pfam" id="PF00672">
    <property type="entry name" value="HAMP"/>
    <property type="match status" value="1"/>
</dbReference>
<feature type="transmembrane region" description="Helical" evidence="16">
    <location>
        <begin position="169"/>
        <end position="187"/>
    </location>
</feature>
<dbReference type="SMART" id="SM00304">
    <property type="entry name" value="HAMP"/>
    <property type="match status" value="1"/>
</dbReference>
<organism evidence="19 20">
    <name type="scientific">Sandarakinorhabdus fusca</name>
    <dbReference type="NCBI Taxonomy" id="1439888"/>
    <lineage>
        <taxon>Bacteria</taxon>
        <taxon>Pseudomonadati</taxon>
        <taxon>Pseudomonadota</taxon>
        <taxon>Alphaproteobacteria</taxon>
        <taxon>Sphingomonadales</taxon>
        <taxon>Sphingosinicellaceae</taxon>
        <taxon>Sandarakinorhabdus</taxon>
    </lineage>
</organism>
<dbReference type="CDD" id="cd00082">
    <property type="entry name" value="HisKA"/>
    <property type="match status" value="1"/>
</dbReference>
<dbReference type="OrthoDB" id="9804645at2"/>
<dbReference type="SUPFAM" id="SSF47384">
    <property type="entry name" value="Homodimeric domain of signal transducing histidine kinase"/>
    <property type="match status" value="1"/>
</dbReference>
<dbReference type="Pfam" id="PF02518">
    <property type="entry name" value="HATPase_c"/>
    <property type="match status" value="1"/>
</dbReference>
<evidence type="ECO:0000259" key="17">
    <source>
        <dbReference type="PROSITE" id="PS50109"/>
    </source>
</evidence>
<evidence type="ECO:0000256" key="2">
    <source>
        <dbReference type="ARBA" id="ARBA00004429"/>
    </source>
</evidence>
<reference evidence="19 20" key="1">
    <citation type="submission" date="2019-09" db="EMBL/GenBank/DDBJ databases">
        <title>Polymorphobacter sp. isolated from a lake in China.</title>
        <authorList>
            <person name="Liu Z."/>
        </authorList>
    </citation>
    <scope>NUCLEOTIDE SEQUENCE [LARGE SCALE GENOMIC DNA]</scope>
    <source>
        <strain evidence="19 20">D40P</strain>
    </source>
</reference>
<dbReference type="Gene3D" id="3.30.565.10">
    <property type="entry name" value="Histidine kinase-like ATPase, C-terminal domain"/>
    <property type="match status" value="1"/>
</dbReference>
<evidence type="ECO:0000256" key="4">
    <source>
        <dbReference type="ARBA" id="ARBA00022475"/>
    </source>
</evidence>
<keyword evidence="13" id="KW-0902">Two-component regulatory system</keyword>
<evidence type="ECO:0000256" key="6">
    <source>
        <dbReference type="ARBA" id="ARBA00022553"/>
    </source>
</evidence>
<dbReference type="Gene3D" id="1.10.287.130">
    <property type="match status" value="1"/>
</dbReference>
<evidence type="ECO:0000259" key="18">
    <source>
        <dbReference type="PROSITE" id="PS50885"/>
    </source>
</evidence>
<evidence type="ECO:0000256" key="3">
    <source>
        <dbReference type="ARBA" id="ARBA00012438"/>
    </source>
</evidence>
<dbReference type="AlphaFoldDB" id="A0A7C9KXR8"/>
<evidence type="ECO:0000256" key="15">
    <source>
        <dbReference type="SAM" id="MobiDB-lite"/>
    </source>
</evidence>
<name>A0A7C9KXR8_9SPHN</name>
<dbReference type="EC" id="2.7.13.3" evidence="3"/>
<evidence type="ECO:0000256" key="12">
    <source>
        <dbReference type="ARBA" id="ARBA00022989"/>
    </source>
</evidence>
<dbReference type="PANTHER" id="PTHR44936">
    <property type="entry name" value="SENSOR PROTEIN CREC"/>
    <property type="match status" value="1"/>
</dbReference>
<dbReference type="InterPro" id="IPR003661">
    <property type="entry name" value="HisK_dim/P_dom"/>
</dbReference>
<evidence type="ECO:0000313" key="20">
    <source>
        <dbReference type="Proteomes" id="UP000481327"/>
    </source>
</evidence>
<dbReference type="SMART" id="SM00387">
    <property type="entry name" value="HATPase_c"/>
    <property type="match status" value="1"/>
</dbReference>
<feature type="transmembrane region" description="Helical" evidence="16">
    <location>
        <begin position="12"/>
        <end position="36"/>
    </location>
</feature>
<evidence type="ECO:0000256" key="8">
    <source>
        <dbReference type="ARBA" id="ARBA00022692"/>
    </source>
</evidence>
<keyword evidence="14 16" id="KW-0472">Membrane</keyword>
<comment type="subcellular location">
    <subcellularLocation>
        <location evidence="2">Cell inner membrane</location>
        <topology evidence="2">Multi-pass membrane protein</topology>
    </subcellularLocation>
</comment>
<keyword evidence="11" id="KW-0067">ATP-binding</keyword>
<dbReference type="InterPro" id="IPR003660">
    <property type="entry name" value="HAMP_dom"/>
</dbReference>
<keyword evidence="4" id="KW-1003">Cell membrane</keyword>
<dbReference type="GO" id="GO:0005524">
    <property type="term" value="F:ATP binding"/>
    <property type="evidence" value="ECO:0007669"/>
    <property type="project" value="UniProtKB-KW"/>
</dbReference>
<evidence type="ECO:0000313" key="19">
    <source>
        <dbReference type="EMBL" id="MQT17366.1"/>
    </source>
</evidence>
<evidence type="ECO:0000256" key="16">
    <source>
        <dbReference type="SAM" id="Phobius"/>
    </source>
</evidence>
<evidence type="ECO:0000256" key="7">
    <source>
        <dbReference type="ARBA" id="ARBA00022679"/>
    </source>
</evidence>
<dbReference type="InterPro" id="IPR036097">
    <property type="entry name" value="HisK_dim/P_sf"/>
</dbReference>
<sequence length="470" mass="50509">MVATVGRLPILWQTLVMLTLSLLASAIVSVFLTWALPMPRLDFFSMHDLAEALVVAEHHPGTPPTDPLLRLSTAATPPRPGTDLRSDPGLTRALAARVGRPVDQVALVYRTDQTNFPFRYRTEAGVPLRLGQAQFYNTVFAAMKGADGRWIVVETPPRPLVTRYQRRQIMAFLLSVLVTLPLAYIFARQLTAPIRRFADAAERVGADNAAPAVPAEGSTELRLAAEALTKMQGRVAETMAERTAMIGAIAHDLRTPLTRIAFRMEAAPAPLREAVQADIDQMRAMVEATIGFIRHGNKIGARTPVDLMAIAGRVVADARAMDLPVTLAPGPAKAIVDGDALALGRMLQNLVDNAIIYAGAAEVRVNSIGRMLTLGVADRGPGLDPDMVDEVFKPFKRGEPSRNRQTGGLGLGLALARLIAAAHGGNIVARNRDVGGLEVLVSLPPLATQAARRVRRAAVRPAMPRPLAAE</sequence>
<dbReference type="InterPro" id="IPR004358">
    <property type="entry name" value="Sig_transdc_His_kin-like_C"/>
</dbReference>
<keyword evidence="7" id="KW-0808">Transferase</keyword>
<evidence type="ECO:0000256" key="1">
    <source>
        <dbReference type="ARBA" id="ARBA00000085"/>
    </source>
</evidence>
<dbReference type="InterPro" id="IPR005467">
    <property type="entry name" value="His_kinase_dom"/>
</dbReference>
<dbReference type="InterPro" id="IPR003594">
    <property type="entry name" value="HATPase_dom"/>
</dbReference>
<protein>
    <recommendedName>
        <fullName evidence="3">histidine kinase</fullName>
        <ecNumber evidence="3">2.7.13.3</ecNumber>
    </recommendedName>
</protein>
<keyword evidence="5" id="KW-0997">Cell inner membrane</keyword>
<keyword evidence="9" id="KW-0547">Nucleotide-binding</keyword>
<dbReference type="InterPro" id="IPR036890">
    <property type="entry name" value="HATPase_C_sf"/>
</dbReference>